<dbReference type="OrthoDB" id="6931506at2"/>
<sequence>MGEPQQPTNSMRASTPLIASMLLTVISYSPSALADHDDRGHRRHGGREFKEEFWDGNCKVERKFEKDGDYKEKIECKGGDHRHRHAHYKEEYRDGNCKVERKFERDGDYKEERKCRGAPRQHAVVVQPATVVYPPWVVVEQGRPHGYRKGYEPAPVQRGQVSVCNSETVGKVLGGVAGAVVGNQVGQGGGRALATIGGAVAGVLIGGEVGRRMDAGNQACIGQTLELAPAGQRVQWPSGTSQYAVVPGAVVDRGGVYCRPYEAHIRTSAGWQTTQGMACRRTDGVWVQTS</sequence>
<evidence type="ECO:0000313" key="4">
    <source>
        <dbReference type="Proteomes" id="UP000298180"/>
    </source>
</evidence>
<accession>A0A4Z0C712</accession>
<keyword evidence="4" id="KW-1185">Reference proteome</keyword>
<dbReference type="EMBL" id="SMLM01000001">
    <property type="protein sequence ID" value="TFZ06168.1"/>
    <property type="molecule type" value="Genomic_DNA"/>
</dbReference>
<reference evidence="3 4" key="1">
    <citation type="submission" date="2019-03" db="EMBL/GenBank/DDBJ databases">
        <title>Ramlibacter henchirensis DSM 14656, whole genome shotgun sequence.</title>
        <authorList>
            <person name="Zhang X."/>
            <person name="Feng G."/>
            <person name="Zhu H."/>
        </authorList>
    </citation>
    <scope>NUCLEOTIDE SEQUENCE [LARGE SCALE GENOMIC DNA]</scope>
    <source>
        <strain evidence="3 4">DSM 14656</strain>
    </source>
</reference>
<comment type="caution">
    <text evidence="3">The sequence shown here is derived from an EMBL/GenBank/DDBJ whole genome shotgun (WGS) entry which is preliminary data.</text>
</comment>
<evidence type="ECO:0000259" key="2">
    <source>
        <dbReference type="Pfam" id="PF05433"/>
    </source>
</evidence>
<evidence type="ECO:0000256" key="1">
    <source>
        <dbReference type="SAM" id="SignalP"/>
    </source>
</evidence>
<name>A0A4Z0C712_9BURK</name>
<organism evidence="3 4">
    <name type="scientific">Ramlibacter henchirensis</name>
    <dbReference type="NCBI Taxonomy" id="204072"/>
    <lineage>
        <taxon>Bacteria</taxon>
        <taxon>Pseudomonadati</taxon>
        <taxon>Pseudomonadota</taxon>
        <taxon>Betaproteobacteria</taxon>
        <taxon>Burkholderiales</taxon>
        <taxon>Comamonadaceae</taxon>
        <taxon>Ramlibacter</taxon>
    </lineage>
</organism>
<feature type="chain" id="PRO_5021202082" evidence="1">
    <location>
        <begin position="35"/>
        <end position="290"/>
    </location>
</feature>
<dbReference type="GO" id="GO:0019867">
    <property type="term" value="C:outer membrane"/>
    <property type="evidence" value="ECO:0007669"/>
    <property type="project" value="InterPro"/>
</dbReference>
<dbReference type="Pfam" id="PF05433">
    <property type="entry name" value="Rick_17kDa_Anti"/>
    <property type="match status" value="1"/>
</dbReference>
<dbReference type="InterPro" id="IPR008816">
    <property type="entry name" value="Gly_zipper_2TM_dom"/>
</dbReference>
<feature type="signal peptide" evidence="1">
    <location>
        <begin position="1"/>
        <end position="34"/>
    </location>
</feature>
<dbReference type="Proteomes" id="UP000298180">
    <property type="component" value="Unassembled WGS sequence"/>
</dbReference>
<evidence type="ECO:0000313" key="3">
    <source>
        <dbReference type="EMBL" id="TFZ06168.1"/>
    </source>
</evidence>
<feature type="domain" description="Glycine zipper 2TM" evidence="2">
    <location>
        <begin position="170"/>
        <end position="210"/>
    </location>
</feature>
<gene>
    <name evidence="3" type="ORF">EZ313_05860</name>
</gene>
<dbReference type="AlphaFoldDB" id="A0A4Z0C712"/>
<proteinExistence type="predicted"/>
<protein>
    <submittedName>
        <fullName evidence="3">Glycine zipper 2TM domain-containing protein</fullName>
    </submittedName>
</protein>
<keyword evidence="1" id="KW-0732">Signal</keyword>